<evidence type="ECO:0000256" key="10">
    <source>
        <dbReference type="SAM" id="MobiDB-lite"/>
    </source>
</evidence>
<dbReference type="Pfam" id="PF00209">
    <property type="entry name" value="SNF"/>
    <property type="match status" value="1"/>
</dbReference>
<evidence type="ECO:0000256" key="9">
    <source>
        <dbReference type="PIRSR" id="PIRSR600175-2"/>
    </source>
</evidence>
<dbReference type="Proteomes" id="UP000663823">
    <property type="component" value="Unassembled WGS sequence"/>
</dbReference>
<feature type="binding site" evidence="8">
    <location>
        <position position="53"/>
    </location>
    <ligand>
        <name>Na(+)</name>
        <dbReference type="ChEBI" id="CHEBI:29101"/>
        <label>1</label>
    </ligand>
</feature>
<proteinExistence type="inferred from homology"/>
<dbReference type="EMBL" id="CAJOAX010008920">
    <property type="protein sequence ID" value="CAF4045217.1"/>
    <property type="molecule type" value="Genomic_DNA"/>
</dbReference>
<feature type="transmembrane region" description="Helical" evidence="11">
    <location>
        <begin position="70"/>
        <end position="91"/>
    </location>
</feature>
<evidence type="ECO:0000256" key="3">
    <source>
        <dbReference type="ARBA" id="ARBA00022448"/>
    </source>
</evidence>
<feature type="transmembrane region" description="Helical" evidence="11">
    <location>
        <begin position="428"/>
        <end position="453"/>
    </location>
</feature>
<feature type="transmembrane region" description="Helical" evidence="11">
    <location>
        <begin position="501"/>
        <end position="523"/>
    </location>
</feature>
<keyword evidence="4 11" id="KW-0812">Transmembrane</keyword>
<comment type="subcellular location">
    <subcellularLocation>
        <location evidence="1">Membrane</location>
        <topology evidence="1">Multi-pass membrane protein</topology>
    </subcellularLocation>
</comment>
<feature type="transmembrane region" description="Helical" evidence="11">
    <location>
        <begin position="224"/>
        <end position="244"/>
    </location>
</feature>
<evidence type="ECO:0000256" key="6">
    <source>
        <dbReference type="ARBA" id="ARBA00023136"/>
    </source>
</evidence>
<evidence type="ECO:0000256" key="7">
    <source>
        <dbReference type="ARBA" id="ARBA00023180"/>
    </source>
</evidence>
<feature type="transmembrane region" description="Helical" evidence="11">
    <location>
        <begin position="387"/>
        <end position="407"/>
    </location>
</feature>
<keyword evidence="5 11" id="KW-1133">Transmembrane helix</keyword>
<evidence type="ECO:0008006" key="14">
    <source>
        <dbReference type="Google" id="ProtNLM"/>
    </source>
</evidence>
<evidence type="ECO:0000256" key="11">
    <source>
        <dbReference type="SAM" id="Phobius"/>
    </source>
</evidence>
<evidence type="ECO:0000256" key="4">
    <source>
        <dbReference type="ARBA" id="ARBA00022692"/>
    </source>
</evidence>
<dbReference type="InterPro" id="IPR000175">
    <property type="entry name" value="Na/ntran_symport"/>
</dbReference>
<feature type="binding site" evidence="8">
    <location>
        <position position="402"/>
    </location>
    <ligand>
        <name>Na(+)</name>
        <dbReference type="ChEBI" id="CHEBI:29101"/>
        <label>1</label>
    </ligand>
</feature>
<feature type="binding site" evidence="8">
    <location>
        <position position="49"/>
    </location>
    <ligand>
        <name>Na(+)</name>
        <dbReference type="ChEBI" id="CHEBI:29101"/>
        <label>2</label>
    </ligand>
</feature>
<feature type="disulfide bond" evidence="9">
    <location>
        <begin position="151"/>
        <end position="160"/>
    </location>
</feature>
<evidence type="ECO:0000256" key="2">
    <source>
        <dbReference type="ARBA" id="ARBA00006459"/>
    </source>
</evidence>
<dbReference type="PROSITE" id="PS50267">
    <property type="entry name" value="NA_NEUROTRAN_SYMP_3"/>
    <property type="match status" value="1"/>
</dbReference>
<gene>
    <name evidence="12" type="ORF">OTI717_LOCUS31345</name>
</gene>
<feature type="region of interest" description="Disordered" evidence="10">
    <location>
        <begin position="13"/>
        <end position="32"/>
    </location>
</feature>
<dbReference type="PANTHER" id="PTHR11616:SF321">
    <property type="entry name" value="SODIUM-DEPENDENT NUTRIENT AMINO ACID TRANSPORTER 1-RELATED"/>
    <property type="match status" value="1"/>
</dbReference>
<dbReference type="GO" id="GO:0015179">
    <property type="term" value="F:L-amino acid transmembrane transporter activity"/>
    <property type="evidence" value="ECO:0007669"/>
    <property type="project" value="TreeGrafter"/>
</dbReference>
<comment type="similarity">
    <text evidence="2">Belongs to the sodium:neurotransmitter symporter (SNF) (TC 2.A.22) family.</text>
</comment>
<feature type="transmembrane region" description="Helical" evidence="11">
    <location>
        <begin position="543"/>
        <end position="563"/>
    </location>
</feature>
<evidence type="ECO:0000313" key="13">
    <source>
        <dbReference type="Proteomes" id="UP000663823"/>
    </source>
</evidence>
<keyword evidence="7" id="KW-0325">Glycoprotein</keyword>
<feature type="binding site" evidence="8">
    <location>
        <position position="302"/>
    </location>
    <ligand>
        <name>Na(+)</name>
        <dbReference type="ChEBI" id="CHEBI:29101"/>
        <label>1</label>
    </ligand>
</feature>
<dbReference type="AlphaFoldDB" id="A0A819RCY8"/>
<keyword evidence="6 11" id="KW-0472">Membrane</keyword>
<comment type="caution">
    <text evidence="12">The sequence shown here is derived from an EMBL/GenBank/DDBJ whole genome shotgun (WGS) entry which is preliminary data.</text>
</comment>
<organism evidence="12 13">
    <name type="scientific">Rotaria sordida</name>
    <dbReference type="NCBI Taxonomy" id="392033"/>
    <lineage>
        <taxon>Eukaryota</taxon>
        <taxon>Metazoa</taxon>
        <taxon>Spiralia</taxon>
        <taxon>Gnathifera</taxon>
        <taxon>Rotifera</taxon>
        <taxon>Eurotatoria</taxon>
        <taxon>Bdelloidea</taxon>
        <taxon>Philodinida</taxon>
        <taxon>Philodinidae</taxon>
        <taxon>Rotaria</taxon>
    </lineage>
</organism>
<feature type="binding site" evidence="8">
    <location>
        <position position="46"/>
    </location>
    <ligand>
        <name>Na(+)</name>
        <dbReference type="ChEBI" id="CHEBI:29101"/>
        <label>1</label>
    </ligand>
</feature>
<feature type="transmembrane region" description="Helical" evidence="11">
    <location>
        <begin position="459"/>
        <end position="480"/>
    </location>
</feature>
<dbReference type="PANTHER" id="PTHR11616">
    <property type="entry name" value="SODIUM/CHLORIDE DEPENDENT TRANSPORTER"/>
    <property type="match status" value="1"/>
</dbReference>
<evidence type="ECO:0000313" key="12">
    <source>
        <dbReference type="EMBL" id="CAF4045217.1"/>
    </source>
</evidence>
<feature type="transmembrane region" description="Helical" evidence="11">
    <location>
        <begin position="291"/>
        <end position="316"/>
    </location>
</feature>
<accession>A0A819RCY8</accession>
<keyword evidence="9" id="KW-1015">Disulfide bond</keyword>
<name>A0A819RCY8_9BILA</name>
<evidence type="ECO:0000256" key="1">
    <source>
        <dbReference type="ARBA" id="ARBA00004141"/>
    </source>
</evidence>
<dbReference type="GO" id="GO:0046872">
    <property type="term" value="F:metal ion binding"/>
    <property type="evidence" value="ECO:0007669"/>
    <property type="project" value="UniProtKB-KW"/>
</dbReference>
<dbReference type="GO" id="GO:0005283">
    <property type="term" value="F:amino acid:sodium symporter activity"/>
    <property type="evidence" value="ECO:0007669"/>
    <property type="project" value="TreeGrafter"/>
</dbReference>
<reference evidence="12" key="1">
    <citation type="submission" date="2021-02" db="EMBL/GenBank/DDBJ databases">
        <authorList>
            <person name="Nowell W R."/>
        </authorList>
    </citation>
    <scope>NUCLEOTIDE SEQUENCE</scope>
</reference>
<keyword evidence="8" id="KW-0915">Sodium</keyword>
<keyword evidence="8" id="KW-0479">Metal-binding</keyword>
<evidence type="ECO:0000256" key="5">
    <source>
        <dbReference type="ARBA" id="ARBA00022989"/>
    </source>
</evidence>
<sequence>MLDRLRALTQSRSTLQQPLEEEEPNSKEEQREEWDRPIEFILSLVGCSVGLGNVWRYPYIAFKNGGGAFLIPYFCVYFLIGTPLYFLELSLGQFTSRGTTAAFKMSRMFKGVGWAMAINAFLVTVYYNIIIAWCLFYFFASFRRKLPWSDCDNWWNTESCSNPDVSKNSTINYLCLSTNPINNCSLPTSPPEEYFDLNTKKIYVDSNYVLRRSNSLEAMGSPHWSLALCLLLAWILVAACIIQGIKSSGKVVYFTSLFPYVVIFALVIRGLTLPGAANGISFYLKPNWTKVWIAAASQVTFSLSVGFGSILGYASFNKFKSNYLRDCIIVTACDCFTSVFAGFAVFPILGFMSYKTGLPVDQVAKAGPGLAFIAYPQALSIMPGGPFWAVIFFFMLLTLGLDSQFALSDVTISGILDTFTNLRRYKTFVILGYCAVCFLLALPMCAPGGIYLFTLMNEYSSNLSVIVCAFFEFIIIAYIYGFNKFMEDIRMMLDKRPLEPYWFLTWCISGPIITLIVFFSSIIQFRAPTEGKYVFSTYANVLGWLMVSSSIIFIPGVMIYEFIKAWKATYRYDNQMPHYLRMLTYASQPDKDWGPARKETRYGRYEVMNQTIENDTKPNNESIIINNENVNEAFDPELEMTSRF</sequence>
<feature type="binding site" evidence="8">
    <location>
        <position position="403"/>
    </location>
    <ligand>
        <name>Na(+)</name>
        <dbReference type="ChEBI" id="CHEBI:29101"/>
        <label>1</label>
    </ligand>
</feature>
<feature type="binding site" evidence="8">
    <location>
        <position position="399"/>
    </location>
    <ligand>
        <name>Na(+)</name>
        <dbReference type="ChEBI" id="CHEBI:29101"/>
        <label>1</label>
    </ligand>
</feature>
<protein>
    <recommendedName>
        <fullName evidence="14">Transporter</fullName>
    </recommendedName>
</protein>
<dbReference type="GO" id="GO:0005886">
    <property type="term" value="C:plasma membrane"/>
    <property type="evidence" value="ECO:0007669"/>
    <property type="project" value="TreeGrafter"/>
</dbReference>
<keyword evidence="3" id="KW-0813">Transport</keyword>
<dbReference type="InterPro" id="IPR037272">
    <property type="entry name" value="SNS_sf"/>
</dbReference>
<dbReference type="GO" id="GO:0089718">
    <property type="term" value="P:amino acid import across plasma membrane"/>
    <property type="evidence" value="ECO:0007669"/>
    <property type="project" value="TreeGrafter"/>
</dbReference>
<evidence type="ECO:0000256" key="8">
    <source>
        <dbReference type="PIRSR" id="PIRSR600175-1"/>
    </source>
</evidence>
<feature type="transmembrane region" description="Helical" evidence="11">
    <location>
        <begin position="40"/>
        <end position="58"/>
    </location>
</feature>
<feature type="transmembrane region" description="Helical" evidence="11">
    <location>
        <begin position="251"/>
        <end position="271"/>
    </location>
</feature>
<feature type="transmembrane region" description="Helical" evidence="11">
    <location>
        <begin position="112"/>
        <end position="140"/>
    </location>
</feature>
<feature type="transmembrane region" description="Helical" evidence="11">
    <location>
        <begin position="328"/>
        <end position="349"/>
    </location>
</feature>
<dbReference type="SUPFAM" id="SSF161070">
    <property type="entry name" value="SNF-like"/>
    <property type="match status" value="1"/>
</dbReference>
<dbReference type="PRINTS" id="PR00176">
    <property type="entry name" value="NANEUSMPORT"/>
</dbReference>